<dbReference type="InterPro" id="IPR030678">
    <property type="entry name" value="Peptide/Ni-bd"/>
</dbReference>
<evidence type="ECO:0000313" key="7">
    <source>
        <dbReference type="EMBL" id="GMA38812.1"/>
    </source>
</evidence>
<reference evidence="8" key="1">
    <citation type="journal article" date="2019" name="Int. J. Syst. Evol. Microbiol.">
        <title>The Global Catalogue of Microorganisms (GCM) 10K type strain sequencing project: providing services to taxonomists for standard genome sequencing and annotation.</title>
        <authorList>
            <consortium name="The Broad Institute Genomics Platform"/>
            <consortium name="The Broad Institute Genome Sequencing Center for Infectious Disease"/>
            <person name="Wu L."/>
            <person name="Ma J."/>
        </authorList>
    </citation>
    <scope>NUCLEOTIDE SEQUENCE [LARGE SCALE GENOMIC DNA]</scope>
    <source>
        <strain evidence="8">NBRC 113072</strain>
    </source>
</reference>
<feature type="signal peptide" evidence="5">
    <location>
        <begin position="1"/>
        <end position="24"/>
    </location>
</feature>
<dbReference type="PROSITE" id="PS01040">
    <property type="entry name" value="SBP_BACTERIAL_5"/>
    <property type="match status" value="1"/>
</dbReference>
<dbReference type="Gene3D" id="3.10.105.10">
    <property type="entry name" value="Dipeptide-binding Protein, Domain 3"/>
    <property type="match status" value="1"/>
</dbReference>
<dbReference type="InterPro" id="IPR039424">
    <property type="entry name" value="SBP_5"/>
</dbReference>
<dbReference type="PIRSF" id="PIRSF002741">
    <property type="entry name" value="MppA"/>
    <property type="match status" value="1"/>
</dbReference>
<dbReference type="PROSITE" id="PS51257">
    <property type="entry name" value="PROKAR_LIPOPROTEIN"/>
    <property type="match status" value="1"/>
</dbReference>
<dbReference type="CDD" id="cd08493">
    <property type="entry name" value="PBP2_DppA_like"/>
    <property type="match status" value="1"/>
</dbReference>
<keyword evidence="4 5" id="KW-0732">Signal</keyword>
<accession>A0ABQ6IQ15</accession>
<evidence type="ECO:0000256" key="4">
    <source>
        <dbReference type="ARBA" id="ARBA00022729"/>
    </source>
</evidence>
<dbReference type="EMBL" id="BSUO01000001">
    <property type="protein sequence ID" value="GMA38812.1"/>
    <property type="molecule type" value="Genomic_DNA"/>
</dbReference>
<evidence type="ECO:0000313" key="8">
    <source>
        <dbReference type="Proteomes" id="UP001157126"/>
    </source>
</evidence>
<protein>
    <submittedName>
        <fullName evidence="7">ABC transporter substrate-binding protein</fullName>
    </submittedName>
</protein>
<comment type="subcellular location">
    <subcellularLocation>
        <location evidence="1">Cell membrane</location>
        <topology evidence="1">Lipid-anchor</topology>
    </subcellularLocation>
</comment>
<feature type="chain" id="PRO_5045159539" evidence="5">
    <location>
        <begin position="25"/>
        <end position="559"/>
    </location>
</feature>
<dbReference type="Gene3D" id="3.40.190.10">
    <property type="entry name" value="Periplasmic binding protein-like II"/>
    <property type="match status" value="1"/>
</dbReference>
<name>A0ABQ6IQ15_9MICO</name>
<proteinExistence type="inferred from homology"/>
<sequence length="559" mass="60694">MSRIRSLAAVAASSILVLTLGACAQSQREDTSGGGGTQGGGGGTFTFGAAGAPKVLDPFYATDGETFRVTRQMFEGLVGFKPGTADPAPALATEWKPSDDGLTWTFTLKEGVKFHDGTDFNAEAVCKNFERMYGQTGAGATAAVSQYWTDNFGGFTDGKADSLYKSCTAKDPKTVDIVLNRVTSKFPALLGLSSFAMQSPTAMDQYKANDVKAQGEGFVFSEYATKHPTGTGPLKFESYDQANGTISLARNEEYHGTKAKLSKLIFRIIPDESTRRQELQAGSIQGYDFPNPVDWEALKGEGNKVEVRPAFNVFYLGLNAKANPELKDLKVRQAIQHAINREQIVQTQLPEGAKAATQFIPETVAGYNKSLQVAPYDPEKAKQLLKEAGAEGFTLKFWYPSEVTRPYMPAPQRLYEAMRTDLEAVGIKVQPTTKPWNGGYLDQVDAGQAGAFFLGWTGDYNTADNFIGTFFGDTENRFKTSEYPWGKDLSAALKDADGTVDEAERAKKYEDINAKIMQEYLPAIPISHSPPAIALAKGVEGVTPSPLTDEKFDQVTVSN</sequence>
<comment type="similarity">
    <text evidence="2">Belongs to the bacterial solute-binding protein 5 family.</text>
</comment>
<dbReference type="Proteomes" id="UP001157126">
    <property type="component" value="Unassembled WGS sequence"/>
</dbReference>
<dbReference type="Gene3D" id="3.90.76.10">
    <property type="entry name" value="Dipeptide-binding Protein, Domain 1"/>
    <property type="match status" value="1"/>
</dbReference>
<dbReference type="InterPro" id="IPR000914">
    <property type="entry name" value="SBP_5_dom"/>
</dbReference>
<comment type="caution">
    <text evidence="7">The sequence shown here is derived from an EMBL/GenBank/DDBJ whole genome shotgun (WGS) entry which is preliminary data.</text>
</comment>
<evidence type="ECO:0000256" key="1">
    <source>
        <dbReference type="ARBA" id="ARBA00004193"/>
    </source>
</evidence>
<keyword evidence="3" id="KW-0813">Transport</keyword>
<organism evidence="7 8">
    <name type="scientific">Mobilicoccus caccae</name>
    <dbReference type="NCBI Taxonomy" id="1859295"/>
    <lineage>
        <taxon>Bacteria</taxon>
        <taxon>Bacillati</taxon>
        <taxon>Actinomycetota</taxon>
        <taxon>Actinomycetes</taxon>
        <taxon>Micrococcales</taxon>
        <taxon>Dermatophilaceae</taxon>
        <taxon>Mobilicoccus</taxon>
    </lineage>
</organism>
<evidence type="ECO:0000256" key="2">
    <source>
        <dbReference type="ARBA" id="ARBA00005695"/>
    </source>
</evidence>
<dbReference type="PANTHER" id="PTHR30290">
    <property type="entry name" value="PERIPLASMIC BINDING COMPONENT OF ABC TRANSPORTER"/>
    <property type="match status" value="1"/>
</dbReference>
<gene>
    <name evidence="7" type="ORF">GCM10025883_08570</name>
</gene>
<feature type="domain" description="Solute-binding protein family 5" evidence="6">
    <location>
        <begin position="87"/>
        <end position="476"/>
    </location>
</feature>
<evidence type="ECO:0000259" key="6">
    <source>
        <dbReference type="Pfam" id="PF00496"/>
    </source>
</evidence>
<dbReference type="InterPro" id="IPR023765">
    <property type="entry name" value="SBP_5_CS"/>
</dbReference>
<dbReference type="Pfam" id="PF00496">
    <property type="entry name" value="SBP_bac_5"/>
    <property type="match status" value="1"/>
</dbReference>
<dbReference type="PANTHER" id="PTHR30290:SF9">
    <property type="entry name" value="OLIGOPEPTIDE-BINDING PROTEIN APPA"/>
    <property type="match status" value="1"/>
</dbReference>
<evidence type="ECO:0000256" key="5">
    <source>
        <dbReference type="SAM" id="SignalP"/>
    </source>
</evidence>
<dbReference type="SUPFAM" id="SSF53850">
    <property type="entry name" value="Periplasmic binding protein-like II"/>
    <property type="match status" value="1"/>
</dbReference>
<evidence type="ECO:0000256" key="3">
    <source>
        <dbReference type="ARBA" id="ARBA00022448"/>
    </source>
</evidence>
<keyword evidence="8" id="KW-1185">Reference proteome</keyword>
<dbReference type="RefSeq" id="WP_284302848.1">
    <property type="nucleotide sequence ID" value="NZ_BSUO01000001.1"/>
</dbReference>